<keyword evidence="2" id="KW-1185">Reference proteome</keyword>
<gene>
    <name evidence="1" type="ORF">AYBTSS11_LOCUS9974</name>
</gene>
<evidence type="ECO:0000313" key="1">
    <source>
        <dbReference type="EMBL" id="CAJ1940905.1"/>
    </source>
</evidence>
<accession>A0AA86VG21</accession>
<dbReference type="EMBL" id="OY731400">
    <property type="protein sequence ID" value="CAJ1940905.1"/>
    <property type="molecule type" value="Genomic_DNA"/>
</dbReference>
<name>A0AA86VG21_9FABA</name>
<dbReference type="Gramene" id="rna-AYBTSS11_LOCUS9974">
    <property type="protein sequence ID" value="CAJ1940905.1"/>
    <property type="gene ID" value="gene-AYBTSS11_LOCUS9974"/>
</dbReference>
<dbReference type="Proteomes" id="UP001189624">
    <property type="component" value="Chromosome 3"/>
</dbReference>
<proteinExistence type="predicted"/>
<organism evidence="1 2">
    <name type="scientific">Sphenostylis stenocarpa</name>
    <dbReference type="NCBI Taxonomy" id="92480"/>
    <lineage>
        <taxon>Eukaryota</taxon>
        <taxon>Viridiplantae</taxon>
        <taxon>Streptophyta</taxon>
        <taxon>Embryophyta</taxon>
        <taxon>Tracheophyta</taxon>
        <taxon>Spermatophyta</taxon>
        <taxon>Magnoliopsida</taxon>
        <taxon>eudicotyledons</taxon>
        <taxon>Gunneridae</taxon>
        <taxon>Pentapetalae</taxon>
        <taxon>rosids</taxon>
        <taxon>fabids</taxon>
        <taxon>Fabales</taxon>
        <taxon>Fabaceae</taxon>
        <taxon>Papilionoideae</taxon>
        <taxon>50 kb inversion clade</taxon>
        <taxon>NPAAA clade</taxon>
        <taxon>indigoferoid/millettioid clade</taxon>
        <taxon>Phaseoleae</taxon>
        <taxon>Sphenostylis</taxon>
    </lineage>
</organism>
<evidence type="ECO:0000313" key="2">
    <source>
        <dbReference type="Proteomes" id="UP001189624"/>
    </source>
</evidence>
<protein>
    <submittedName>
        <fullName evidence="1">Uncharacterized protein</fullName>
    </submittedName>
</protein>
<sequence>MRCLGESVYATMPQLEGSGGFNSSMTFSAVFAVLKIYNAGEKYLKEFCYVAVVGTQAYMARGFCSMRL</sequence>
<dbReference type="AlphaFoldDB" id="A0AA86VG21"/>
<reference evidence="1" key="1">
    <citation type="submission" date="2023-10" db="EMBL/GenBank/DDBJ databases">
        <authorList>
            <person name="Domelevo Entfellner J.-B."/>
        </authorList>
    </citation>
    <scope>NUCLEOTIDE SEQUENCE</scope>
</reference>